<reference evidence="2" key="1">
    <citation type="submission" date="2022-07" db="EMBL/GenBank/DDBJ databases">
        <title>Genome analysis of Parmales, a sister group of diatoms, reveals the evolutionary specialization of diatoms from phago-mixotrophs to photoautotrophs.</title>
        <authorList>
            <person name="Ban H."/>
            <person name="Sato S."/>
            <person name="Yoshikawa S."/>
            <person name="Kazumasa Y."/>
            <person name="Nakamura Y."/>
            <person name="Ichinomiya M."/>
            <person name="Saitoh K."/>
            <person name="Sato N."/>
            <person name="Blanc-Mathieu R."/>
            <person name="Endo H."/>
            <person name="Kuwata A."/>
            <person name="Ogata H."/>
        </authorList>
    </citation>
    <scope>NUCLEOTIDE SEQUENCE</scope>
</reference>
<protein>
    <submittedName>
        <fullName evidence="2">Uncharacterized protein</fullName>
    </submittedName>
</protein>
<feature type="transmembrane region" description="Helical" evidence="1">
    <location>
        <begin position="179"/>
        <end position="203"/>
    </location>
</feature>
<keyword evidence="1" id="KW-0812">Transmembrane</keyword>
<evidence type="ECO:0000313" key="3">
    <source>
        <dbReference type="Proteomes" id="UP001165082"/>
    </source>
</evidence>
<keyword evidence="1" id="KW-1133">Transmembrane helix</keyword>
<evidence type="ECO:0000256" key="1">
    <source>
        <dbReference type="SAM" id="Phobius"/>
    </source>
</evidence>
<name>A0A9W7ATF7_9STRA</name>
<dbReference type="AlphaFoldDB" id="A0A9W7ATF7"/>
<keyword evidence="3" id="KW-1185">Reference proteome</keyword>
<feature type="transmembrane region" description="Helical" evidence="1">
    <location>
        <begin position="114"/>
        <end position="135"/>
    </location>
</feature>
<feature type="transmembrane region" description="Helical" evidence="1">
    <location>
        <begin position="331"/>
        <end position="349"/>
    </location>
</feature>
<dbReference type="OrthoDB" id="202804at2759"/>
<sequence>MERMPAAVASSLTIESSSGSGNEHLVMVVDHNKPLSLTPPPSPPSSPSSPAVVKFLSFVDDFWNGNGRDSDVSSASMSEDLRLSDMFRCSLFLITLSSPLCLIYNASYADNTKYFALGQILHPICQSAMFILFMGNLKSKIYGRWTAAYLILYSVAYNVAGYVGMAHTNPVLAEESDPVLLGSFFLGQLVLSHLPIDFFMIIVRTKISNFGPNRLKNYLDQSVFLQGFLSFPPLIYLSIPAADCVFSDMFGVEVPEEYLDIPMNCTSLDGMLVKCDTTYYECGAHLYSQFSICLLLSAFLGVRLFLAPLASASGLPSLGEIRVFDELPIKMKFQILLFSLVCICNIVLYKFAEDGPCRMRGFVLFCISIFGICLLALSEGVAIALDYSHSVAAA</sequence>
<organism evidence="2 3">
    <name type="scientific">Triparma retinervis</name>
    <dbReference type="NCBI Taxonomy" id="2557542"/>
    <lineage>
        <taxon>Eukaryota</taxon>
        <taxon>Sar</taxon>
        <taxon>Stramenopiles</taxon>
        <taxon>Ochrophyta</taxon>
        <taxon>Bolidophyceae</taxon>
        <taxon>Parmales</taxon>
        <taxon>Triparmaceae</taxon>
        <taxon>Triparma</taxon>
    </lineage>
</organism>
<feature type="transmembrane region" description="Helical" evidence="1">
    <location>
        <begin position="86"/>
        <end position="108"/>
    </location>
</feature>
<proteinExistence type="predicted"/>
<feature type="transmembrane region" description="Helical" evidence="1">
    <location>
        <begin position="147"/>
        <end position="167"/>
    </location>
</feature>
<feature type="transmembrane region" description="Helical" evidence="1">
    <location>
        <begin position="290"/>
        <end position="311"/>
    </location>
</feature>
<comment type="caution">
    <text evidence="2">The sequence shown here is derived from an EMBL/GenBank/DDBJ whole genome shotgun (WGS) entry which is preliminary data.</text>
</comment>
<evidence type="ECO:0000313" key="2">
    <source>
        <dbReference type="EMBL" id="GMH74064.1"/>
    </source>
</evidence>
<accession>A0A9W7ATF7</accession>
<dbReference type="Proteomes" id="UP001165082">
    <property type="component" value="Unassembled WGS sequence"/>
</dbReference>
<feature type="non-terminal residue" evidence="2">
    <location>
        <position position="1"/>
    </location>
</feature>
<gene>
    <name evidence="2" type="ORF">TrRE_jg8442</name>
</gene>
<feature type="transmembrane region" description="Helical" evidence="1">
    <location>
        <begin position="361"/>
        <end position="385"/>
    </location>
</feature>
<keyword evidence="1" id="KW-0472">Membrane</keyword>
<dbReference type="EMBL" id="BRXZ01001559">
    <property type="protein sequence ID" value="GMH74064.1"/>
    <property type="molecule type" value="Genomic_DNA"/>
</dbReference>